<dbReference type="AlphaFoldDB" id="A0A1I5S077"/>
<dbReference type="OrthoDB" id="9810372at2"/>
<dbReference type="EMBL" id="FOXH01000004">
    <property type="protein sequence ID" value="SFP64143.1"/>
    <property type="molecule type" value="Genomic_DNA"/>
</dbReference>
<dbReference type="GO" id="GO:0009384">
    <property type="term" value="F:N-acylmannosamine kinase activity"/>
    <property type="evidence" value="ECO:0007669"/>
    <property type="project" value="TreeGrafter"/>
</dbReference>
<organism evidence="2 3">
    <name type="scientific">Pseudarcicella hirudinis</name>
    <dbReference type="NCBI Taxonomy" id="1079859"/>
    <lineage>
        <taxon>Bacteria</taxon>
        <taxon>Pseudomonadati</taxon>
        <taxon>Bacteroidota</taxon>
        <taxon>Cytophagia</taxon>
        <taxon>Cytophagales</taxon>
        <taxon>Flectobacillaceae</taxon>
        <taxon>Pseudarcicella</taxon>
    </lineage>
</organism>
<dbReference type="InterPro" id="IPR000600">
    <property type="entry name" value="ROK"/>
</dbReference>
<sequence>MNLWGIDLGGTKIECAVLDDQQNLKVIIRERVPTEADQGYEHIINQIKKLVDIVSEKLGEKPSKIGFATPGVLDPDTQTMKNCNTVCMNGKPMKTDLVTALGCKVELANDANCFALAEALMGAVQQVNPDAQVVFGVIMGTGVGGGLVVNGKAIYGKHGIGGEWGHNIIEENGESCYCGKSGCVEKVIAGPALEKFYLKLTGNPLKLKEILERHLAGTDTAASETIERMLEYYGRGISTLINVMDPDVIVIGGGVGNIDLLYTEGYERIKKYIFNNRIVQTPIVKPLLGDSAGVFGAALL</sequence>
<evidence type="ECO:0000313" key="3">
    <source>
        <dbReference type="Proteomes" id="UP000199306"/>
    </source>
</evidence>
<dbReference type="Gene3D" id="3.30.420.40">
    <property type="match status" value="2"/>
</dbReference>
<comment type="similarity">
    <text evidence="1">Belongs to the ROK (NagC/XylR) family.</text>
</comment>
<dbReference type="RefSeq" id="WP_092015959.1">
    <property type="nucleotide sequence ID" value="NZ_FOXH01000004.1"/>
</dbReference>
<reference evidence="2 3" key="1">
    <citation type="submission" date="2016-10" db="EMBL/GenBank/DDBJ databases">
        <authorList>
            <person name="de Groot N.N."/>
        </authorList>
    </citation>
    <scope>NUCLEOTIDE SEQUENCE [LARGE SCALE GENOMIC DNA]</scope>
    <source>
        <strain evidence="3">E92,LMG 26720,CCM 7988</strain>
    </source>
</reference>
<proteinExistence type="inferred from homology"/>
<dbReference type="Pfam" id="PF00480">
    <property type="entry name" value="ROK"/>
    <property type="match status" value="1"/>
</dbReference>
<dbReference type="InterPro" id="IPR049874">
    <property type="entry name" value="ROK_cs"/>
</dbReference>
<dbReference type="PANTHER" id="PTHR18964:SF149">
    <property type="entry name" value="BIFUNCTIONAL UDP-N-ACETYLGLUCOSAMINE 2-EPIMERASE_N-ACETYLMANNOSAMINE KINASE"/>
    <property type="match status" value="1"/>
</dbReference>
<accession>A0A1I5S077</accession>
<dbReference type="PANTHER" id="PTHR18964">
    <property type="entry name" value="ROK (REPRESSOR, ORF, KINASE) FAMILY"/>
    <property type="match status" value="1"/>
</dbReference>
<gene>
    <name evidence="2" type="ORF">SAMN04515674_104338</name>
</gene>
<dbReference type="PROSITE" id="PS01125">
    <property type="entry name" value="ROK"/>
    <property type="match status" value="1"/>
</dbReference>
<evidence type="ECO:0000256" key="1">
    <source>
        <dbReference type="ARBA" id="ARBA00006479"/>
    </source>
</evidence>
<keyword evidence="2" id="KW-0808">Transferase</keyword>
<dbReference type="Proteomes" id="UP000199306">
    <property type="component" value="Unassembled WGS sequence"/>
</dbReference>
<dbReference type="InterPro" id="IPR043129">
    <property type="entry name" value="ATPase_NBD"/>
</dbReference>
<name>A0A1I5S077_9BACT</name>
<keyword evidence="3" id="KW-1185">Reference proteome</keyword>
<dbReference type="STRING" id="1079859.SAMN04515674_104338"/>
<dbReference type="SUPFAM" id="SSF53067">
    <property type="entry name" value="Actin-like ATPase domain"/>
    <property type="match status" value="1"/>
</dbReference>
<keyword evidence="2" id="KW-0418">Kinase</keyword>
<evidence type="ECO:0000313" key="2">
    <source>
        <dbReference type="EMBL" id="SFP64143.1"/>
    </source>
</evidence>
<protein>
    <submittedName>
        <fullName evidence="2">Sugar kinase of the NBD/HSP70 family, may contain an N-terminal HTH domain</fullName>
    </submittedName>
</protein>
<dbReference type="GO" id="GO:0008761">
    <property type="term" value="F:UDP-N-acetylglucosamine 2-epimerase activity"/>
    <property type="evidence" value="ECO:0007669"/>
    <property type="project" value="TreeGrafter"/>
</dbReference>